<feature type="compositionally biased region" description="Polar residues" evidence="1">
    <location>
        <begin position="10"/>
        <end position="25"/>
    </location>
</feature>
<dbReference type="EMBL" id="ML978957">
    <property type="protein sequence ID" value="KAF1933488.1"/>
    <property type="molecule type" value="Genomic_DNA"/>
</dbReference>
<feature type="compositionally biased region" description="Basic and acidic residues" evidence="1">
    <location>
        <begin position="132"/>
        <end position="146"/>
    </location>
</feature>
<dbReference type="GeneID" id="54345728"/>
<evidence type="ECO:0000313" key="3">
    <source>
        <dbReference type="Proteomes" id="UP000800082"/>
    </source>
</evidence>
<gene>
    <name evidence="2" type="ORF">M421DRAFT_198218</name>
</gene>
<dbReference type="RefSeq" id="XP_033453736.1">
    <property type="nucleotide sequence ID" value="XM_033588081.1"/>
</dbReference>
<keyword evidence="3" id="KW-1185">Reference proteome</keyword>
<feature type="compositionally biased region" description="Low complexity" evidence="1">
    <location>
        <begin position="169"/>
        <end position="182"/>
    </location>
</feature>
<proteinExistence type="predicted"/>
<evidence type="ECO:0000256" key="1">
    <source>
        <dbReference type="SAM" id="MobiDB-lite"/>
    </source>
</evidence>
<feature type="region of interest" description="Disordered" evidence="1">
    <location>
        <begin position="1"/>
        <end position="214"/>
    </location>
</feature>
<feature type="compositionally biased region" description="Polar residues" evidence="1">
    <location>
        <begin position="112"/>
        <end position="127"/>
    </location>
</feature>
<dbReference type="AlphaFoldDB" id="A0A6A5S2E7"/>
<evidence type="ECO:0000313" key="2">
    <source>
        <dbReference type="EMBL" id="KAF1933488.1"/>
    </source>
</evidence>
<dbReference type="Proteomes" id="UP000800082">
    <property type="component" value="Unassembled WGS sequence"/>
</dbReference>
<feature type="compositionally biased region" description="Basic and acidic residues" evidence="1">
    <location>
        <begin position="80"/>
        <end position="94"/>
    </location>
</feature>
<organism evidence="2 3">
    <name type="scientific">Didymella exigua CBS 183.55</name>
    <dbReference type="NCBI Taxonomy" id="1150837"/>
    <lineage>
        <taxon>Eukaryota</taxon>
        <taxon>Fungi</taxon>
        <taxon>Dikarya</taxon>
        <taxon>Ascomycota</taxon>
        <taxon>Pezizomycotina</taxon>
        <taxon>Dothideomycetes</taxon>
        <taxon>Pleosporomycetidae</taxon>
        <taxon>Pleosporales</taxon>
        <taxon>Pleosporineae</taxon>
        <taxon>Didymellaceae</taxon>
        <taxon>Didymella</taxon>
    </lineage>
</organism>
<name>A0A6A5S2E7_9PLEO</name>
<sequence length="261" mass="28235">MSGKSRKESTPTQQKSNSGSRTSTPVKEARGTPALAARSHVVIASQRHGDNSATAQRYQEDSDGFQHQMPPPRLLQATQQHHETSTHEAEHHPEPPQPSRARAHSLPRHAPESNSAPTAPRTPTCSPNDHPPPPRDCTRKTRDRTVDNPSAHLHAPGSELLRKRQEYTASLSKANSSSISAALGQLAQQDEKQQFEADREHGLEQGFERAGPELRRSGAGAAVFLGNSVLGGKKMGGVPVAPMAHVRRDGGLGGVRGRREY</sequence>
<accession>A0A6A5S2E7</accession>
<protein>
    <submittedName>
        <fullName evidence="2">Uncharacterized protein</fullName>
    </submittedName>
</protein>
<reference evidence="2" key="1">
    <citation type="journal article" date="2020" name="Stud. Mycol.">
        <title>101 Dothideomycetes genomes: a test case for predicting lifestyles and emergence of pathogens.</title>
        <authorList>
            <person name="Haridas S."/>
            <person name="Albert R."/>
            <person name="Binder M."/>
            <person name="Bloem J."/>
            <person name="Labutti K."/>
            <person name="Salamov A."/>
            <person name="Andreopoulos B."/>
            <person name="Baker S."/>
            <person name="Barry K."/>
            <person name="Bills G."/>
            <person name="Bluhm B."/>
            <person name="Cannon C."/>
            <person name="Castanera R."/>
            <person name="Culley D."/>
            <person name="Daum C."/>
            <person name="Ezra D."/>
            <person name="Gonzalez J."/>
            <person name="Henrissat B."/>
            <person name="Kuo A."/>
            <person name="Liang C."/>
            <person name="Lipzen A."/>
            <person name="Lutzoni F."/>
            <person name="Magnuson J."/>
            <person name="Mondo S."/>
            <person name="Nolan M."/>
            <person name="Ohm R."/>
            <person name="Pangilinan J."/>
            <person name="Park H.-J."/>
            <person name="Ramirez L."/>
            <person name="Alfaro M."/>
            <person name="Sun H."/>
            <person name="Tritt A."/>
            <person name="Yoshinaga Y."/>
            <person name="Zwiers L.-H."/>
            <person name="Turgeon B."/>
            <person name="Goodwin S."/>
            <person name="Spatafora J."/>
            <person name="Crous P."/>
            <person name="Grigoriev I."/>
        </authorList>
    </citation>
    <scope>NUCLEOTIDE SEQUENCE</scope>
    <source>
        <strain evidence="2">CBS 183.55</strain>
    </source>
</reference>
<feature type="compositionally biased region" description="Basic and acidic residues" evidence="1">
    <location>
        <begin position="189"/>
        <end position="214"/>
    </location>
</feature>